<keyword evidence="3" id="KW-1185">Reference proteome</keyword>
<sequence>MIKPEVEEIVSINCTKEFFKRKIEEIFKNLGKGGNHYKVETPSPDTVKVTSKRFIYRKINLSEIIFNIVDENGKLKIHYRVNFFRWFLGLIFLSITLLISFAIFYFFFNNKYHPQMETSHYVIIFGSIFFWAFIWPLIMTFFYKNMVKNFMQKVLGLIEAQYLIIQNKN</sequence>
<gene>
    <name evidence="2" type="ORF">TTHT_2023</name>
</gene>
<evidence type="ECO:0000313" key="3">
    <source>
        <dbReference type="Proteomes" id="UP000595564"/>
    </source>
</evidence>
<protein>
    <submittedName>
        <fullName evidence="2">Uncharacterized protein</fullName>
    </submittedName>
</protein>
<dbReference type="EMBL" id="AP017470">
    <property type="protein sequence ID" value="BBB33464.1"/>
    <property type="molecule type" value="Genomic_DNA"/>
</dbReference>
<name>A0A7R6SZ43_9BACT</name>
<feature type="transmembrane region" description="Helical" evidence="1">
    <location>
        <begin position="83"/>
        <end position="108"/>
    </location>
</feature>
<evidence type="ECO:0000256" key="1">
    <source>
        <dbReference type="SAM" id="Phobius"/>
    </source>
</evidence>
<feature type="transmembrane region" description="Helical" evidence="1">
    <location>
        <begin position="120"/>
        <end position="143"/>
    </location>
</feature>
<dbReference type="RefSeq" id="WP_201327774.1">
    <property type="nucleotide sequence ID" value="NZ_AP017470.1"/>
</dbReference>
<accession>A0A7R6SZ43</accession>
<dbReference type="KEGG" id="thyd:TTHT_2023"/>
<evidence type="ECO:0000313" key="2">
    <source>
        <dbReference type="EMBL" id="BBB33464.1"/>
    </source>
</evidence>
<dbReference type="Proteomes" id="UP000595564">
    <property type="component" value="Chromosome"/>
</dbReference>
<keyword evidence="1" id="KW-0472">Membrane</keyword>
<proteinExistence type="predicted"/>
<keyword evidence="1" id="KW-1133">Transmembrane helix</keyword>
<keyword evidence="1" id="KW-0812">Transmembrane</keyword>
<dbReference type="AlphaFoldDB" id="A0A7R6SZ43"/>
<organism evidence="2 3">
    <name type="scientific">Thermotomaculum hydrothermale</name>
    <dbReference type="NCBI Taxonomy" id="981385"/>
    <lineage>
        <taxon>Bacteria</taxon>
        <taxon>Pseudomonadati</taxon>
        <taxon>Acidobacteriota</taxon>
        <taxon>Holophagae</taxon>
        <taxon>Thermotomaculales</taxon>
        <taxon>Thermotomaculaceae</taxon>
        <taxon>Thermotomaculum</taxon>
    </lineage>
</organism>
<reference evidence="2 3" key="1">
    <citation type="journal article" date="2012" name="Extremophiles">
        <title>Thermotomaculum hydrothermale gen. nov., sp. nov., a novel heterotrophic thermophile within the phylum Acidobacteria from a deep-sea hydrothermal vent chimney in the Southern Okinawa Trough.</title>
        <authorList>
            <person name="Izumi H."/>
            <person name="Nunoura T."/>
            <person name="Miyazaki M."/>
            <person name="Mino S."/>
            <person name="Toki T."/>
            <person name="Takai K."/>
            <person name="Sako Y."/>
            <person name="Sawabe T."/>
            <person name="Nakagawa S."/>
        </authorList>
    </citation>
    <scope>NUCLEOTIDE SEQUENCE [LARGE SCALE GENOMIC DNA]</scope>
    <source>
        <strain evidence="2 3">AC55</strain>
    </source>
</reference>